<evidence type="ECO:0000256" key="1">
    <source>
        <dbReference type="SAM" id="MobiDB-lite"/>
    </source>
</evidence>
<accession>A0AAQ3RD28</accession>
<feature type="compositionally biased region" description="Polar residues" evidence="1">
    <location>
        <begin position="114"/>
        <end position="127"/>
    </location>
</feature>
<gene>
    <name evidence="2" type="ORF">R9X50_00793900</name>
</gene>
<protein>
    <submittedName>
        <fullName evidence="2">Uncharacterized protein</fullName>
    </submittedName>
</protein>
<dbReference type="AlphaFoldDB" id="A0AAQ3RD28"/>
<dbReference type="EMBL" id="CP138593">
    <property type="protein sequence ID" value="WPH05040.1"/>
    <property type="molecule type" value="Genomic_DNA"/>
</dbReference>
<keyword evidence="3" id="KW-1185">Reference proteome</keyword>
<name>A0AAQ3RD28_9PEZI</name>
<feature type="compositionally biased region" description="Low complexity" evidence="1">
    <location>
        <begin position="137"/>
        <end position="146"/>
    </location>
</feature>
<evidence type="ECO:0000313" key="2">
    <source>
        <dbReference type="EMBL" id="WPH05040.1"/>
    </source>
</evidence>
<sequence>MSSPPSSTASKQTFTTAPLNSFNLPFHLRQRVHSLPSQSTRTPPSTDAQLSRQSVEPTLPISRQRQRSERSAITAINSAFSYTEDSSEGEEEEEDTANIFPSSFYRQPHRTATHRPTSPRDSMSSTPAGRATPTLQSQDSASSRSSSEGDLRRQPTPENPSIQSANRAYSPMAAGFARLSRKETFSTVPPSTQYGSRGRSLDLDARMFSGAA</sequence>
<feature type="compositionally biased region" description="Acidic residues" evidence="1">
    <location>
        <begin position="85"/>
        <end position="96"/>
    </location>
</feature>
<evidence type="ECO:0000313" key="3">
    <source>
        <dbReference type="Proteomes" id="UP001303373"/>
    </source>
</evidence>
<dbReference type="Proteomes" id="UP001303373">
    <property type="component" value="Chromosome 14"/>
</dbReference>
<feature type="compositionally biased region" description="Polar residues" evidence="1">
    <location>
        <begin position="74"/>
        <end position="83"/>
    </location>
</feature>
<organism evidence="2 3">
    <name type="scientific">Acrodontium crateriforme</name>
    <dbReference type="NCBI Taxonomy" id="150365"/>
    <lineage>
        <taxon>Eukaryota</taxon>
        <taxon>Fungi</taxon>
        <taxon>Dikarya</taxon>
        <taxon>Ascomycota</taxon>
        <taxon>Pezizomycotina</taxon>
        <taxon>Dothideomycetes</taxon>
        <taxon>Dothideomycetidae</taxon>
        <taxon>Mycosphaerellales</taxon>
        <taxon>Teratosphaeriaceae</taxon>
        <taxon>Acrodontium</taxon>
    </lineage>
</organism>
<feature type="region of interest" description="Disordered" evidence="1">
    <location>
        <begin position="31"/>
        <end position="174"/>
    </location>
</feature>
<feature type="compositionally biased region" description="Polar residues" evidence="1">
    <location>
        <begin position="35"/>
        <end position="56"/>
    </location>
</feature>
<proteinExistence type="predicted"/>
<reference evidence="2 3" key="1">
    <citation type="submission" date="2023-11" db="EMBL/GenBank/DDBJ databases">
        <title>An acidophilic fungus is an integral part of prey digestion in a carnivorous sundew plant.</title>
        <authorList>
            <person name="Tsai I.J."/>
        </authorList>
    </citation>
    <scope>NUCLEOTIDE SEQUENCE [LARGE SCALE GENOMIC DNA]</scope>
    <source>
        <strain evidence="2">169a</strain>
    </source>
</reference>